<dbReference type="AlphaFoldDB" id="A0A1X0DWL4"/>
<feature type="chain" id="PRO_5012371393" description="DUF732 domain-containing protein" evidence="1">
    <location>
        <begin position="23"/>
        <end position="114"/>
    </location>
</feature>
<dbReference type="InterPro" id="IPR007969">
    <property type="entry name" value="DUF732"/>
</dbReference>
<accession>A0A1X0DWL4</accession>
<dbReference type="EMBL" id="MVHU01000042">
    <property type="protein sequence ID" value="ORA76806.1"/>
    <property type="molecule type" value="Genomic_DNA"/>
</dbReference>
<protein>
    <recommendedName>
        <fullName evidence="2">DUF732 domain-containing protein</fullName>
    </recommendedName>
</protein>
<dbReference type="Pfam" id="PF05305">
    <property type="entry name" value="DUF732"/>
    <property type="match status" value="1"/>
</dbReference>
<name>A0A1X0DWL4_9MYCO</name>
<sequence>MRQTGLAAIVATAITLAAPAHADVDTEFADQLHSHGIYGSRDHNAWLAKITCERLRRGVDATTADSTRFLSTNLARNTSQAQAWAFLATALTFYCPDRALMLDPPTQRGEVEQG</sequence>
<feature type="signal peptide" evidence="1">
    <location>
        <begin position="1"/>
        <end position="22"/>
    </location>
</feature>
<organism evidence="3 4">
    <name type="scientific">Mycolicibacter kumamotonensis</name>
    <dbReference type="NCBI Taxonomy" id="354243"/>
    <lineage>
        <taxon>Bacteria</taxon>
        <taxon>Bacillati</taxon>
        <taxon>Actinomycetota</taxon>
        <taxon>Actinomycetes</taxon>
        <taxon>Mycobacteriales</taxon>
        <taxon>Mycobacteriaceae</taxon>
        <taxon>Mycolicibacter</taxon>
    </lineage>
</organism>
<reference evidence="3 4" key="1">
    <citation type="submission" date="2017-02" db="EMBL/GenBank/DDBJ databases">
        <title>The new phylogeny of genus Mycobacterium.</title>
        <authorList>
            <person name="Tortoli E."/>
            <person name="Trovato A."/>
            <person name="Cirillo D.M."/>
        </authorList>
    </citation>
    <scope>NUCLEOTIDE SEQUENCE [LARGE SCALE GENOMIC DNA]</scope>
    <source>
        <strain evidence="3 4">DSM 45093</strain>
    </source>
</reference>
<keyword evidence="1" id="KW-0732">Signal</keyword>
<evidence type="ECO:0000313" key="3">
    <source>
        <dbReference type="EMBL" id="ORA76806.1"/>
    </source>
</evidence>
<gene>
    <name evidence="3" type="ORF">BST28_20135</name>
</gene>
<comment type="caution">
    <text evidence="3">The sequence shown here is derived from an EMBL/GenBank/DDBJ whole genome shotgun (WGS) entry which is preliminary data.</text>
</comment>
<proteinExistence type="predicted"/>
<dbReference type="RefSeq" id="WP_083082630.1">
    <property type="nucleotide sequence ID" value="NZ_MVHU01000042.1"/>
</dbReference>
<dbReference type="Proteomes" id="UP000192713">
    <property type="component" value="Unassembled WGS sequence"/>
</dbReference>
<feature type="domain" description="DUF732" evidence="2">
    <location>
        <begin position="25"/>
        <end position="97"/>
    </location>
</feature>
<evidence type="ECO:0000256" key="1">
    <source>
        <dbReference type="SAM" id="SignalP"/>
    </source>
</evidence>
<evidence type="ECO:0000259" key="2">
    <source>
        <dbReference type="Pfam" id="PF05305"/>
    </source>
</evidence>
<evidence type="ECO:0000313" key="4">
    <source>
        <dbReference type="Proteomes" id="UP000192713"/>
    </source>
</evidence>